<feature type="domain" description="ABC transmembrane type-2" evidence="10">
    <location>
        <begin position="83"/>
        <end position="314"/>
    </location>
</feature>
<keyword evidence="12" id="KW-1185">Reference proteome</keyword>
<dbReference type="EMBL" id="VFNV01000001">
    <property type="protein sequence ID" value="TQK76212.1"/>
    <property type="molecule type" value="Genomic_DNA"/>
</dbReference>
<evidence type="ECO:0000259" key="10">
    <source>
        <dbReference type="PROSITE" id="PS51012"/>
    </source>
</evidence>
<evidence type="ECO:0000256" key="2">
    <source>
        <dbReference type="ARBA" id="ARBA00007783"/>
    </source>
</evidence>
<protein>
    <recommendedName>
        <fullName evidence="9">Transport permease protein</fullName>
    </recommendedName>
</protein>
<dbReference type="InterPro" id="IPR047817">
    <property type="entry name" value="ABC2_TM_bact-type"/>
</dbReference>
<feature type="transmembrane region" description="Helical" evidence="9">
    <location>
        <begin position="89"/>
        <end position="110"/>
    </location>
</feature>
<feature type="transmembrane region" description="Helical" evidence="9">
    <location>
        <begin position="292"/>
        <end position="312"/>
    </location>
</feature>
<gene>
    <name evidence="11" type="ORF">FB389_0872</name>
</gene>
<dbReference type="PANTHER" id="PTHR30413">
    <property type="entry name" value="INNER MEMBRANE TRANSPORT PERMEASE"/>
    <property type="match status" value="1"/>
</dbReference>
<feature type="transmembrane region" description="Helical" evidence="9">
    <location>
        <begin position="156"/>
        <end position="181"/>
    </location>
</feature>
<comment type="similarity">
    <text evidence="2 9">Belongs to the ABC-2 integral membrane protein family.</text>
</comment>
<keyword evidence="7 9" id="KW-1133">Transmembrane helix</keyword>
<dbReference type="PROSITE" id="PS51012">
    <property type="entry name" value="ABC_TM2"/>
    <property type="match status" value="1"/>
</dbReference>
<dbReference type="GO" id="GO:0005886">
    <property type="term" value="C:plasma membrane"/>
    <property type="evidence" value="ECO:0007669"/>
    <property type="project" value="UniProtKB-SubCell"/>
</dbReference>
<proteinExistence type="inferred from homology"/>
<feature type="transmembrane region" description="Helical" evidence="9">
    <location>
        <begin position="116"/>
        <end position="135"/>
    </location>
</feature>
<evidence type="ECO:0000313" key="12">
    <source>
        <dbReference type="Proteomes" id="UP000316181"/>
    </source>
</evidence>
<evidence type="ECO:0000256" key="6">
    <source>
        <dbReference type="ARBA" id="ARBA00022692"/>
    </source>
</evidence>
<dbReference type="InterPro" id="IPR013525">
    <property type="entry name" value="ABC2_TM"/>
</dbReference>
<evidence type="ECO:0000256" key="1">
    <source>
        <dbReference type="ARBA" id="ARBA00004429"/>
    </source>
</evidence>
<evidence type="ECO:0000256" key="3">
    <source>
        <dbReference type="ARBA" id="ARBA00022448"/>
    </source>
</evidence>
<name>A0A542SNQ7_9MICO</name>
<keyword evidence="6 9" id="KW-0812">Transmembrane</keyword>
<dbReference type="RefSeq" id="WP_142111522.1">
    <property type="nucleotide sequence ID" value="NZ_BAAATB010000002.1"/>
</dbReference>
<organism evidence="11 12">
    <name type="scientific">Rarobacter incanus</name>
    <dbReference type="NCBI Taxonomy" id="153494"/>
    <lineage>
        <taxon>Bacteria</taxon>
        <taxon>Bacillati</taxon>
        <taxon>Actinomycetota</taxon>
        <taxon>Actinomycetes</taxon>
        <taxon>Micrococcales</taxon>
        <taxon>Rarobacteraceae</taxon>
        <taxon>Rarobacter</taxon>
    </lineage>
</organism>
<evidence type="ECO:0000256" key="4">
    <source>
        <dbReference type="ARBA" id="ARBA00022475"/>
    </source>
</evidence>
<feature type="transmembrane region" description="Helical" evidence="9">
    <location>
        <begin position="236"/>
        <end position="255"/>
    </location>
</feature>
<reference evidence="11 12" key="1">
    <citation type="submission" date="2019-06" db="EMBL/GenBank/DDBJ databases">
        <title>Sequencing the genomes of 1000 actinobacteria strains.</title>
        <authorList>
            <person name="Klenk H.-P."/>
        </authorList>
    </citation>
    <scope>NUCLEOTIDE SEQUENCE [LARGE SCALE GENOMIC DNA]</scope>
    <source>
        <strain evidence="11 12">DSM 10596</strain>
    </source>
</reference>
<feature type="transmembrane region" description="Helical" evidence="9">
    <location>
        <begin position="201"/>
        <end position="224"/>
    </location>
</feature>
<dbReference type="OrthoDB" id="4186295at2"/>
<comment type="subcellular location">
    <subcellularLocation>
        <location evidence="1">Cell inner membrane</location>
        <topology evidence="1">Multi-pass membrane protein</topology>
    </subcellularLocation>
    <subcellularLocation>
        <location evidence="9">Cell membrane</location>
        <topology evidence="9">Multi-pass membrane protein</topology>
    </subcellularLocation>
</comment>
<sequence length="321" mass="35309">MNRDSGEARAAGADAAHSAGSAALAAKRDEDLSPAQLAARYGLHPVGRRESLPAYVRSIGKWLPFAGELGFAQASSLNRNSYLGQIWNFLNPILNSLVYILVFGVMLGTTRGVENVVAFIVTGVFTFRFFGDVIGNGGKSIRKGSGLMKSLPFPRAVLPISQTITEFAFFIPEMVAMLIIIKLSGALHNAKPVHWGWDLLLLPVALIIAFFFSLGCAFIVARWVAFIPDLARLVPFCLRLVMYGSGAIFPVMHYFSNPTIVAILKYQPVAVLLELVRQVTLNEPTIPFEWSLWLWGVGWAAAAMVIGLIYFWRAEARYGRE</sequence>
<evidence type="ECO:0000256" key="8">
    <source>
        <dbReference type="ARBA" id="ARBA00023136"/>
    </source>
</evidence>
<dbReference type="PANTHER" id="PTHR30413:SF8">
    <property type="entry name" value="TRANSPORT PERMEASE PROTEIN"/>
    <property type="match status" value="1"/>
</dbReference>
<evidence type="ECO:0000313" key="11">
    <source>
        <dbReference type="EMBL" id="TQK76212.1"/>
    </source>
</evidence>
<dbReference type="GO" id="GO:0015920">
    <property type="term" value="P:lipopolysaccharide transport"/>
    <property type="evidence" value="ECO:0007669"/>
    <property type="project" value="TreeGrafter"/>
</dbReference>
<keyword evidence="8 9" id="KW-0472">Membrane</keyword>
<dbReference type="Pfam" id="PF01061">
    <property type="entry name" value="ABC2_membrane"/>
    <property type="match status" value="1"/>
</dbReference>
<evidence type="ECO:0000256" key="7">
    <source>
        <dbReference type="ARBA" id="ARBA00022989"/>
    </source>
</evidence>
<keyword evidence="3 9" id="KW-0813">Transport</keyword>
<evidence type="ECO:0000256" key="9">
    <source>
        <dbReference type="RuleBase" id="RU361157"/>
    </source>
</evidence>
<keyword evidence="5" id="KW-0997">Cell inner membrane</keyword>
<accession>A0A542SNQ7</accession>
<dbReference type="AlphaFoldDB" id="A0A542SNQ7"/>
<dbReference type="Proteomes" id="UP000316181">
    <property type="component" value="Unassembled WGS sequence"/>
</dbReference>
<dbReference type="GO" id="GO:0140359">
    <property type="term" value="F:ABC-type transporter activity"/>
    <property type="evidence" value="ECO:0007669"/>
    <property type="project" value="InterPro"/>
</dbReference>
<comment type="caution">
    <text evidence="11">The sequence shown here is derived from an EMBL/GenBank/DDBJ whole genome shotgun (WGS) entry which is preliminary data.</text>
</comment>
<keyword evidence="4 9" id="KW-1003">Cell membrane</keyword>
<evidence type="ECO:0000256" key="5">
    <source>
        <dbReference type="ARBA" id="ARBA00022519"/>
    </source>
</evidence>